<name>A0A813JDT7_POLGL</name>
<evidence type="ECO:0000313" key="2">
    <source>
        <dbReference type="EMBL" id="CAE8675515.1"/>
    </source>
</evidence>
<evidence type="ECO:0000256" key="1">
    <source>
        <dbReference type="SAM" id="MobiDB-lite"/>
    </source>
</evidence>
<protein>
    <submittedName>
        <fullName evidence="2">Uncharacterized protein</fullName>
    </submittedName>
</protein>
<proteinExistence type="predicted"/>
<dbReference type="EMBL" id="CAJNNW010025083">
    <property type="protein sequence ID" value="CAE8675515.1"/>
    <property type="molecule type" value="Genomic_DNA"/>
</dbReference>
<dbReference type="AlphaFoldDB" id="A0A813JDT7"/>
<reference evidence="2" key="1">
    <citation type="submission" date="2021-02" db="EMBL/GenBank/DDBJ databases">
        <authorList>
            <person name="Dougan E. K."/>
            <person name="Rhodes N."/>
            <person name="Thang M."/>
            <person name="Chan C."/>
        </authorList>
    </citation>
    <scope>NUCLEOTIDE SEQUENCE</scope>
</reference>
<dbReference type="Proteomes" id="UP000626109">
    <property type="component" value="Unassembled WGS sequence"/>
</dbReference>
<organism evidence="2 3">
    <name type="scientific">Polarella glacialis</name>
    <name type="common">Dinoflagellate</name>
    <dbReference type="NCBI Taxonomy" id="89957"/>
    <lineage>
        <taxon>Eukaryota</taxon>
        <taxon>Sar</taxon>
        <taxon>Alveolata</taxon>
        <taxon>Dinophyceae</taxon>
        <taxon>Suessiales</taxon>
        <taxon>Suessiaceae</taxon>
        <taxon>Polarella</taxon>
    </lineage>
</organism>
<gene>
    <name evidence="2" type="ORF">PGLA2088_LOCUS19423</name>
</gene>
<feature type="compositionally biased region" description="Polar residues" evidence="1">
    <location>
        <begin position="196"/>
        <end position="205"/>
    </location>
</feature>
<sequence>MAPKSKFCRGKFSWILKSDPKVHPVPGNIFGAYLTFHRGKRQAISGMKSWMEKWVQDASPARFFIWESEGDYEVDLIEEAAFSFAIDVSVLPLHYARGVLSAGPHAMQEDEIVESVDLPSAGVQSLRDLSDRGSVVCLELQQSNSQAEASTSASAAKSSPEKSAPTAKGSAKKSAPAAKRSVKKPSPGRSVKKQNSKGSLAKASS</sequence>
<evidence type="ECO:0000313" key="3">
    <source>
        <dbReference type="Proteomes" id="UP000626109"/>
    </source>
</evidence>
<accession>A0A813JDT7</accession>
<feature type="region of interest" description="Disordered" evidence="1">
    <location>
        <begin position="147"/>
        <end position="205"/>
    </location>
</feature>
<comment type="caution">
    <text evidence="2">The sequence shown here is derived from an EMBL/GenBank/DDBJ whole genome shotgun (WGS) entry which is preliminary data.</text>
</comment>
<feature type="compositionally biased region" description="Low complexity" evidence="1">
    <location>
        <begin position="147"/>
        <end position="187"/>
    </location>
</feature>